<feature type="domain" description="Aldehyde oxidase/xanthine dehydrogenase a/b hammerhead" evidence="1">
    <location>
        <begin position="17"/>
        <end position="123"/>
    </location>
</feature>
<dbReference type="Pfam" id="PF20256">
    <property type="entry name" value="MoCoBD_2"/>
    <property type="match status" value="1"/>
</dbReference>
<dbReference type="InterPro" id="IPR037165">
    <property type="entry name" value="AldOxase/xan_DH_Mopterin-bd_sf"/>
</dbReference>
<dbReference type="PATRIC" id="fig|1429043.3.peg.5707"/>
<dbReference type="PANTHER" id="PTHR11908">
    <property type="entry name" value="XANTHINE DEHYDROGENASE"/>
    <property type="match status" value="1"/>
</dbReference>
<dbReference type="InterPro" id="IPR046867">
    <property type="entry name" value="AldOxase/xan_DH_MoCoBD2"/>
</dbReference>
<dbReference type="SMART" id="SM01008">
    <property type="entry name" value="Ald_Xan_dh_C"/>
    <property type="match status" value="1"/>
</dbReference>
<dbReference type="GO" id="GO:0005506">
    <property type="term" value="F:iron ion binding"/>
    <property type="evidence" value="ECO:0007669"/>
    <property type="project" value="InterPro"/>
</dbReference>
<dbReference type="InterPro" id="IPR016208">
    <property type="entry name" value="Ald_Oxase/xanthine_DH-like"/>
</dbReference>
<dbReference type="EMBL" id="AZAC01000078">
    <property type="protein sequence ID" value="KIX10880.1"/>
    <property type="molecule type" value="Genomic_DNA"/>
</dbReference>
<reference evidence="2 3" key="1">
    <citation type="submission" date="2013-11" db="EMBL/GenBank/DDBJ databases">
        <title>Metagenomic analysis of a methanogenic consortium involved in long chain n-alkane degradation.</title>
        <authorList>
            <person name="Davidova I.A."/>
            <person name="Callaghan A.V."/>
            <person name="Wawrik B."/>
            <person name="Pruitt S."/>
            <person name="Marks C."/>
            <person name="Duncan K.E."/>
            <person name="Suflita J.M."/>
        </authorList>
    </citation>
    <scope>NUCLEOTIDE SEQUENCE [LARGE SCALE GENOMIC DNA]</scope>
    <source>
        <strain evidence="2 3">SPR</strain>
    </source>
</reference>
<dbReference type="AlphaFoldDB" id="A0A0D2JN14"/>
<dbReference type="STRING" id="1429043.X474_26940"/>
<dbReference type="OrthoDB" id="9775084at2"/>
<dbReference type="SUPFAM" id="SSF56003">
    <property type="entry name" value="Molybdenum cofactor-binding domain"/>
    <property type="match status" value="1"/>
</dbReference>
<keyword evidence="3" id="KW-1185">Reference proteome</keyword>
<organism evidence="2 3">
    <name type="scientific">Dethiosulfatarculus sandiegensis</name>
    <dbReference type="NCBI Taxonomy" id="1429043"/>
    <lineage>
        <taxon>Bacteria</taxon>
        <taxon>Pseudomonadati</taxon>
        <taxon>Thermodesulfobacteriota</taxon>
        <taxon>Desulfarculia</taxon>
        <taxon>Desulfarculales</taxon>
        <taxon>Desulfarculaceae</taxon>
        <taxon>Dethiosulfatarculus</taxon>
    </lineage>
</organism>
<dbReference type="InterPro" id="IPR000674">
    <property type="entry name" value="Ald_Oxase/Xan_DH_a/b"/>
</dbReference>
<proteinExistence type="predicted"/>
<dbReference type="Gene3D" id="3.90.1170.50">
    <property type="entry name" value="Aldehyde oxidase/xanthine dehydrogenase, a/b hammerhead"/>
    <property type="match status" value="1"/>
</dbReference>
<dbReference type="Proteomes" id="UP000032233">
    <property type="component" value="Unassembled WGS sequence"/>
</dbReference>
<evidence type="ECO:0000313" key="2">
    <source>
        <dbReference type="EMBL" id="KIX10880.1"/>
    </source>
</evidence>
<evidence type="ECO:0000313" key="3">
    <source>
        <dbReference type="Proteomes" id="UP000032233"/>
    </source>
</evidence>
<evidence type="ECO:0000259" key="1">
    <source>
        <dbReference type="SMART" id="SM01008"/>
    </source>
</evidence>
<dbReference type="RefSeq" id="WP_044352676.1">
    <property type="nucleotide sequence ID" value="NZ_AZAC01000078.1"/>
</dbReference>
<name>A0A0D2JN14_9BACT</name>
<dbReference type="PANTHER" id="PTHR11908:SF157">
    <property type="entry name" value="XANTHINE DEHYDROGENASE SUBUNIT D-RELATED"/>
    <property type="match status" value="1"/>
</dbReference>
<accession>A0A0D2JN14</accession>
<dbReference type="InterPro" id="IPR036856">
    <property type="entry name" value="Ald_Oxase/Xan_DH_a/b_sf"/>
</dbReference>
<dbReference type="Gene3D" id="3.30.365.10">
    <property type="entry name" value="Aldehyde oxidase/xanthine dehydrogenase, molybdopterin binding domain"/>
    <property type="match status" value="4"/>
</dbReference>
<dbReference type="GO" id="GO:0016491">
    <property type="term" value="F:oxidoreductase activity"/>
    <property type="evidence" value="ECO:0007669"/>
    <property type="project" value="InterPro"/>
</dbReference>
<dbReference type="Pfam" id="PF01315">
    <property type="entry name" value="Ald_Xan_dh_C"/>
    <property type="match status" value="1"/>
</dbReference>
<dbReference type="InParanoid" id="A0A0D2JN14"/>
<sequence length="767" mass="81835">MEIGDPLVRADALAKVLGKEKYSADLYTPGMLWSGVKRAGVSHAELVSVNIERAKALEGVEAVLTAADVPGPNRQGVIHKDQPVLAQDRIHYAGDPVALVLAKDQSTLKKALELISLELRELPGVYDPASALEAKAPLVHPQNESGNLIIHATQILGRGAAALDDCQTVVEGDFEVPRQEHAFMETECGVARLDENGRLEMSVSTQAPFRDRLEIGQALGLDPFSIRVKAPAMGGGFGGKDGATVQCLLALAALKASNRPVIMVWDRRESFLAGTKRLAGRLKYRLGADADGSLKALVCEIIMDNGAYANLGPEVLGQCMECAAGPYRVLNTSISGKAVYTNNPVGGPFRGFGAPQAAFAMEQMMDMLAARLGLEPLEIRRRNALKRGDKNSLGITLTTSTGIAQCLHTLADHPLYLQAEDWKKKSPPFRARGKGLACVLHSVGFGAKVPDYATAKIELTGEGKFKIYSGIVDMGQGNASTYLQMAGDILNQDAADLELVLPDTELCLPSGSASASRTTYIFGNALIKAAERLKKLIQQKAAMVFASQDREDDFALLPRTVRHLPSGWEVSLADLARMPNKSELTATGYFKAPVAPEAKEGGSLEIKGFGMGHRLFSYGAHLALIEVDQITGHIEVASYLAVTDSGRVINPQIFEQQIQGGIAQGLGYGLCEDFLLHKGQVLSRDFSTYILPTSLDVPVIYSKAVETHEDSGPYGMKGMGELPICGPLPAVANGLADACGVRVMQAPLTGERVLNALSTAGAAGEEK</sequence>
<dbReference type="Pfam" id="PF02738">
    <property type="entry name" value="MoCoBD_1"/>
    <property type="match status" value="1"/>
</dbReference>
<dbReference type="SUPFAM" id="SSF54665">
    <property type="entry name" value="CO dehydrogenase molybdoprotein N-domain-like"/>
    <property type="match status" value="1"/>
</dbReference>
<gene>
    <name evidence="2" type="ORF">X474_26940</name>
</gene>
<dbReference type="InterPro" id="IPR008274">
    <property type="entry name" value="AldOxase/xan_DH_MoCoBD1"/>
</dbReference>
<protein>
    <submittedName>
        <fullName evidence="2">Carbon monoxide dehydrogenase</fullName>
    </submittedName>
</protein>
<comment type="caution">
    <text evidence="2">The sequence shown here is derived from an EMBL/GenBank/DDBJ whole genome shotgun (WGS) entry which is preliminary data.</text>
</comment>